<dbReference type="CDD" id="cd00132">
    <property type="entry name" value="CRIB"/>
    <property type="match status" value="1"/>
</dbReference>
<keyword evidence="2" id="KW-0677">Repeat</keyword>
<feature type="domain" description="CRIB" evidence="5">
    <location>
        <begin position="307"/>
        <end position="320"/>
    </location>
</feature>
<dbReference type="PROSITE" id="PS50229">
    <property type="entry name" value="WH1"/>
    <property type="match status" value="1"/>
</dbReference>
<dbReference type="InterPro" id="IPR000095">
    <property type="entry name" value="CRIB_dom"/>
</dbReference>
<dbReference type="AlphaFoldDB" id="A0AAD4N743"/>
<feature type="compositionally biased region" description="Basic and acidic residues" evidence="4">
    <location>
        <begin position="194"/>
        <end position="213"/>
    </location>
</feature>
<dbReference type="Gene3D" id="2.30.29.30">
    <property type="entry name" value="Pleckstrin-homology domain (PH domain)/Phosphotyrosine-binding domain (PTB)"/>
    <property type="match status" value="1"/>
</dbReference>
<dbReference type="InterPro" id="IPR036936">
    <property type="entry name" value="CRIB_dom_sf"/>
</dbReference>
<evidence type="ECO:0000256" key="4">
    <source>
        <dbReference type="SAM" id="MobiDB-lite"/>
    </source>
</evidence>
<dbReference type="SMART" id="SM00285">
    <property type="entry name" value="PBD"/>
    <property type="match status" value="1"/>
</dbReference>
<feature type="compositionally biased region" description="Polar residues" evidence="4">
    <location>
        <begin position="590"/>
        <end position="604"/>
    </location>
</feature>
<feature type="compositionally biased region" description="Polar residues" evidence="4">
    <location>
        <begin position="47"/>
        <end position="64"/>
    </location>
</feature>
<keyword evidence="3" id="KW-0539">Nucleus</keyword>
<feature type="domain" description="WH2" evidence="7">
    <location>
        <begin position="605"/>
        <end position="622"/>
    </location>
</feature>
<feature type="compositionally biased region" description="Pro residues" evidence="4">
    <location>
        <begin position="546"/>
        <end position="555"/>
    </location>
</feature>
<comment type="caution">
    <text evidence="8">The sequence shown here is derived from an EMBL/GenBank/DDBJ whole genome shotgun (WGS) entry which is preliminary data.</text>
</comment>
<evidence type="ECO:0000259" key="7">
    <source>
        <dbReference type="PROSITE" id="PS51082"/>
    </source>
</evidence>
<reference evidence="8" key="1">
    <citation type="submission" date="2022-01" db="EMBL/GenBank/DDBJ databases">
        <title>Genome Sequence Resource for Two Populations of Ditylenchus destructor, the Migratory Endoparasitic Phytonematode.</title>
        <authorList>
            <person name="Zhang H."/>
            <person name="Lin R."/>
            <person name="Xie B."/>
        </authorList>
    </citation>
    <scope>NUCLEOTIDE SEQUENCE</scope>
    <source>
        <strain evidence="8">BazhouSP</strain>
    </source>
</reference>
<feature type="compositionally biased region" description="Polar residues" evidence="4">
    <location>
        <begin position="220"/>
        <end position="241"/>
    </location>
</feature>
<dbReference type="EMBL" id="JAKKPZ010000011">
    <property type="protein sequence ID" value="KAI1715727.1"/>
    <property type="molecule type" value="Genomic_DNA"/>
</dbReference>
<protein>
    <submittedName>
        <fullName evidence="8">WH1 domain-containing protein</fullName>
    </submittedName>
</protein>
<proteinExistence type="predicted"/>
<comment type="subcellular location">
    <subcellularLocation>
        <location evidence="1">Nucleus</location>
    </subcellularLocation>
</comment>
<feature type="region of interest" description="Disordered" evidence="4">
    <location>
        <begin position="383"/>
        <end position="639"/>
    </location>
</feature>
<evidence type="ECO:0000256" key="3">
    <source>
        <dbReference type="ARBA" id="ARBA00023242"/>
    </source>
</evidence>
<organism evidence="8 9">
    <name type="scientific">Ditylenchus destructor</name>
    <dbReference type="NCBI Taxonomy" id="166010"/>
    <lineage>
        <taxon>Eukaryota</taxon>
        <taxon>Metazoa</taxon>
        <taxon>Ecdysozoa</taxon>
        <taxon>Nematoda</taxon>
        <taxon>Chromadorea</taxon>
        <taxon>Rhabditida</taxon>
        <taxon>Tylenchina</taxon>
        <taxon>Tylenchomorpha</taxon>
        <taxon>Sphaerularioidea</taxon>
        <taxon>Anguinidae</taxon>
        <taxon>Anguininae</taxon>
        <taxon>Ditylenchus</taxon>
    </lineage>
</organism>
<dbReference type="Proteomes" id="UP001201812">
    <property type="component" value="Unassembled WGS sequence"/>
</dbReference>
<feature type="region of interest" description="Disordered" evidence="4">
    <location>
        <begin position="194"/>
        <end position="301"/>
    </location>
</feature>
<dbReference type="SMART" id="SM00461">
    <property type="entry name" value="WH1"/>
    <property type="match status" value="1"/>
</dbReference>
<evidence type="ECO:0000313" key="8">
    <source>
        <dbReference type="EMBL" id="KAI1715727.1"/>
    </source>
</evidence>
<dbReference type="PRINTS" id="PR01217">
    <property type="entry name" value="PRICHEXTENSN"/>
</dbReference>
<feature type="domain" description="WH2" evidence="7">
    <location>
        <begin position="568"/>
        <end position="585"/>
    </location>
</feature>
<feature type="compositionally biased region" description="Pro residues" evidence="4">
    <location>
        <begin position="440"/>
        <end position="449"/>
    </location>
</feature>
<dbReference type="Pfam" id="PF02205">
    <property type="entry name" value="WH2"/>
    <property type="match status" value="2"/>
</dbReference>
<dbReference type="PROSITE" id="PS51082">
    <property type="entry name" value="WH2"/>
    <property type="match status" value="2"/>
</dbReference>
<dbReference type="Pfam" id="PF00786">
    <property type="entry name" value="PBD"/>
    <property type="match status" value="1"/>
</dbReference>
<evidence type="ECO:0000313" key="9">
    <source>
        <dbReference type="Proteomes" id="UP001201812"/>
    </source>
</evidence>
<feature type="compositionally biased region" description="Basic and acidic residues" evidence="4">
    <location>
        <begin position="620"/>
        <end position="631"/>
    </location>
</feature>
<feature type="compositionally biased region" description="Acidic residues" evidence="4">
    <location>
        <begin position="660"/>
        <end position="675"/>
    </location>
</feature>
<dbReference type="GO" id="GO:0003779">
    <property type="term" value="F:actin binding"/>
    <property type="evidence" value="ECO:0007669"/>
    <property type="project" value="InterPro"/>
</dbReference>
<feature type="region of interest" description="Disordered" evidence="4">
    <location>
        <begin position="44"/>
        <end position="74"/>
    </location>
</feature>
<evidence type="ECO:0000256" key="2">
    <source>
        <dbReference type="ARBA" id="ARBA00022737"/>
    </source>
</evidence>
<feature type="compositionally biased region" description="Pro residues" evidence="4">
    <location>
        <begin position="527"/>
        <end position="537"/>
    </location>
</feature>
<gene>
    <name evidence="8" type="ORF">DdX_08056</name>
</gene>
<dbReference type="InterPro" id="IPR003124">
    <property type="entry name" value="WH2_dom"/>
</dbReference>
<dbReference type="SUPFAM" id="SSF50729">
    <property type="entry name" value="PH domain-like"/>
    <property type="match status" value="1"/>
</dbReference>
<evidence type="ECO:0000259" key="5">
    <source>
        <dbReference type="PROSITE" id="PS50108"/>
    </source>
</evidence>
<dbReference type="GO" id="GO:0005634">
    <property type="term" value="C:nucleus"/>
    <property type="evidence" value="ECO:0007669"/>
    <property type="project" value="UniProtKB-SubCell"/>
</dbReference>
<feature type="compositionally biased region" description="Polar residues" evidence="4">
    <location>
        <begin position="468"/>
        <end position="484"/>
    </location>
</feature>
<evidence type="ECO:0000256" key="1">
    <source>
        <dbReference type="ARBA" id="ARBA00004123"/>
    </source>
</evidence>
<dbReference type="InterPro" id="IPR000697">
    <property type="entry name" value="WH1/EVH1_dom"/>
</dbReference>
<feature type="domain" description="WH1" evidence="6">
    <location>
        <begin position="91"/>
        <end position="204"/>
    </location>
</feature>
<accession>A0AAD4N743</accession>
<keyword evidence="9" id="KW-1185">Reference proteome</keyword>
<feature type="compositionally biased region" description="Polar residues" evidence="4">
    <location>
        <begin position="567"/>
        <end position="578"/>
    </location>
</feature>
<feature type="compositionally biased region" description="Basic residues" evidence="4">
    <location>
        <begin position="290"/>
        <end position="301"/>
    </location>
</feature>
<evidence type="ECO:0000259" key="6">
    <source>
        <dbReference type="PROSITE" id="PS50229"/>
    </source>
</evidence>
<feature type="compositionally biased region" description="Polar residues" evidence="4">
    <location>
        <begin position="383"/>
        <end position="409"/>
    </location>
</feature>
<dbReference type="InterPro" id="IPR011993">
    <property type="entry name" value="PH-like_dom_sf"/>
</dbReference>
<sequence length="675" mass="73887">MTYPSETVEFISHNQRFKPILHLYKRGAGVSAMSRHLGQLPSDAMYNGTTGYPNGKSQTLGSTASRKRRERPRPVGSLMLTDAENQHLFDMLGPERISLTAGVAQLLAAENTGISSRWTKWHVGVASLIKDYSQKCYSIGIFDVFNGEPLWSQILYREFRATSYPNCPRFITFEGDQHVFGLNFSDHAEAEEFREHLKKRSEQEQKSYQREQRVNVGSGYHQQQSTAQPRPSSQSKSTISTPAPVRPPQSQLGGGITTMGTAPHFSPSSMAIQSGKGAGQSKALKDRKESKKSKKGKERTRIRKDQIGQPTDFKHLAHVGWNQESGFSGKVSEEQPMDNTVKDLLRAAGHDPEKFSSNDIKFVYEFLEGQGLDRQTLTNGSTTFPVFGNQHQTSNSLAAQHNMQQQRSTMDPPAHQQLPPLRRDISAPQPMPTSIAQHKQPPPRPPPMSNGPVGHGRPLPQPPPHVSGHQQQKPAVNAHQNGSRQLPPPPPQPESNGLGRPPPPPIPQTAPVTHNGIQTPAPVASNVPPPPPPPPPQLMSSSAGAPKPPPPPPMPGTGAPKPAPVDSSRTNLLQQIQQGAKLKRVEGPSTMASGKQPVATNPPNTRDHMLQQIQQGAQLKHVDPSETENRKSATQIQDLGGIAGALARALEERRKNMVNSEEESAEDNDSEWEDD</sequence>
<feature type="region of interest" description="Disordered" evidence="4">
    <location>
        <begin position="653"/>
        <end position="675"/>
    </location>
</feature>
<dbReference type="PROSITE" id="PS50108">
    <property type="entry name" value="CRIB"/>
    <property type="match status" value="1"/>
</dbReference>
<name>A0AAD4N743_9BILA</name>
<dbReference type="Gene3D" id="3.90.810.10">
    <property type="entry name" value="CRIB domain"/>
    <property type="match status" value="2"/>
</dbReference>
<dbReference type="SMART" id="SM00246">
    <property type="entry name" value="WH2"/>
    <property type="match status" value="2"/>
</dbReference>
<dbReference type="Pfam" id="PF00568">
    <property type="entry name" value="WH1"/>
    <property type="match status" value="1"/>
</dbReference>